<dbReference type="InterPro" id="IPR050190">
    <property type="entry name" value="UPF0213_domain"/>
</dbReference>
<reference evidence="4" key="1">
    <citation type="journal article" date="2019" name="Int. J. Syst. Evol. Microbiol.">
        <title>The Global Catalogue of Microorganisms (GCM) 10K type strain sequencing project: providing services to taxonomists for standard genome sequencing and annotation.</title>
        <authorList>
            <consortium name="The Broad Institute Genomics Platform"/>
            <consortium name="The Broad Institute Genome Sequencing Center for Infectious Disease"/>
            <person name="Wu L."/>
            <person name="Ma J."/>
        </authorList>
    </citation>
    <scope>NUCLEOTIDE SEQUENCE [LARGE SCALE GENOMIC DNA]</scope>
    <source>
        <strain evidence="4">JCM 12389</strain>
    </source>
</reference>
<comment type="caution">
    <text evidence="3">The sequence shown here is derived from an EMBL/GenBank/DDBJ whole genome shotgun (WGS) entry which is preliminary data.</text>
</comment>
<proteinExistence type="inferred from homology"/>
<protein>
    <submittedName>
        <fullName evidence="3">GIY-YIG nuclease family protein</fullName>
    </submittedName>
</protein>
<dbReference type="Pfam" id="PF01541">
    <property type="entry name" value="GIY-YIG"/>
    <property type="match status" value="1"/>
</dbReference>
<dbReference type="EMBL" id="BAAADO010000003">
    <property type="protein sequence ID" value="GAA0490434.1"/>
    <property type="molecule type" value="Genomic_DNA"/>
</dbReference>
<evidence type="ECO:0000313" key="4">
    <source>
        <dbReference type="Proteomes" id="UP001500880"/>
    </source>
</evidence>
<dbReference type="InterPro" id="IPR000305">
    <property type="entry name" value="GIY-YIG_endonuc"/>
</dbReference>
<feature type="domain" description="GIY-YIG" evidence="2">
    <location>
        <begin position="1"/>
        <end position="75"/>
    </location>
</feature>
<evidence type="ECO:0000313" key="3">
    <source>
        <dbReference type="EMBL" id="GAA0490434.1"/>
    </source>
</evidence>
<dbReference type="SUPFAM" id="SSF82771">
    <property type="entry name" value="GIY-YIG endonuclease"/>
    <property type="match status" value="1"/>
</dbReference>
<dbReference type="Proteomes" id="UP001500880">
    <property type="component" value="Unassembled WGS sequence"/>
</dbReference>
<dbReference type="Gene3D" id="3.40.1440.10">
    <property type="entry name" value="GIY-YIG endonuclease"/>
    <property type="match status" value="1"/>
</dbReference>
<name>A0ABP3L055_9BACI</name>
<accession>A0ABP3L055</accession>
<dbReference type="InterPro" id="IPR035901">
    <property type="entry name" value="GIY-YIG_endonuc_sf"/>
</dbReference>
<evidence type="ECO:0000259" key="2">
    <source>
        <dbReference type="PROSITE" id="PS50164"/>
    </source>
</evidence>
<sequence>MYFTYILRCGDNSLYTGYTSRLKHRLKMHQEGKGAKYTRGRGPLSLVYAEPHQQKSAAMKREYQIKQMKKEDKERLIQSQCIIVSVPSSNQELVPNEKGTFIEK</sequence>
<dbReference type="PROSITE" id="PS50164">
    <property type="entry name" value="GIY_YIG"/>
    <property type="match status" value="1"/>
</dbReference>
<dbReference type="RefSeq" id="WP_343839505.1">
    <property type="nucleotide sequence ID" value="NZ_BAAADO010000003.1"/>
</dbReference>
<keyword evidence="4" id="KW-1185">Reference proteome</keyword>
<comment type="similarity">
    <text evidence="1">Belongs to the UPF0213 family.</text>
</comment>
<evidence type="ECO:0000256" key="1">
    <source>
        <dbReference type="ARBA" id="ARBA00007435"/>
    </source>
</evidence>
<organism evidence="3 4">
    <name type="scientific">Salinibacillus aidingensis</name>
    <dbReference type="NCBI Taxonomy" id="237684"/>
    <lineage>
        <taxon>Bacteria</taxon>
        <taxon>Bacillati</taxon>
        <taxon>Bacillota</taxon>
        <taxon>Bacilli</taxon>
        <taxon>Bacillales</taxon>
        <taxon>Bacillaceae</taxon>
        <taxon>Salinibacillus</taxon>
    </lineage>
</organism>
<dbReference type="PANTHER" id="PTHR34477:SF1">
    <property type="entry name" value="UPF0213 PROTEIN YHBQ"/>
    <property type="match status" value="1"/>
</dbReference>
<dbReference type="CDD" id="cd10456">
    <property type="entry name" value="GIY-YIG_UPF0213"/>
    <property type="match status" value="1"/>
</dbReference>
<gene>
    <name evidence="3" type="ORF">GCM10008986_15540</name>
</gene>
<dbReference type="PANTHER" id="PTHR34477">
    <property type="entry name" value="UPF0213 PROTEIN YHBQ"/>
    <property type="match status" value="1"/>
</dbReference>